<gene>
    <name evidence="1" type="ORF">PHLCEN_2v10089</name>
</gene>
<organism evidence="1 2">
    <name type="scientific">Hermanssonia centrifuga</name>
    <dbReference type="NCBI Taxonomy" id="98765"/>
    <lineage>
        <taxon>Eukaryota</taxon>
        <taxon>Fungi</taxon>
        <taxon>Dikarya</taxon>
        <taxon>Basidiomycota</taxon>
        <taxon>Agaricomycotina</taxon>
        <taxon>Agaricomycetes</taxon>
        <taxon>Polyporales</taxon>
        <taxon>Meruliaceae</taxon>
        <taxon>Hermanssonia</taxon>
    </lineage>
</organism>
<protein>
    <submittedName>
        <fullName evidence="1">Uncharacterized protein</fullName>
    </submittedName>
</protein>
<evidence type="ECO:0000313" key="1">
    <source>
        <dbReference type="EMBL" id="PSR74133.1"/>
    </source>
</evidence>
<dbReference type="EMBL" id="MLYV02001019">
    <property type="protein sequence ID" value="PSR74133.1"/>
    <property type="molecule type" value="Genomic_DNA"/>
</dbReference>
<dbReference type="Proteomes" id="UP000186601">
    <property type="component" value="Unassembled WGS sequence"/>
</dbReference>
<name>A0A2R6NNY0_9APHY</name>
<keyword evidence="2" id="KW-1185">Reference proteome</keyword>
<dbReference type="OrthoDB" id="5982228at2759"/>
<sequence>MAVLGTFRLLSSPFRSKGKYGTVDEQFSGFVLVGIPIYYMTQRSGSTDTPLIVGEYRRNQQICRNIAQFIFSASFRSHPQRYLRTASPDYVADQRLGQAGKLWLPTETNKWRWPSNTPDEIRYPIPGTRAHYYG</sequence>
<dbReference type="AlphaFoldDB" id="A0A2R6NNY0"/>
<comment type="caution">
    <text evidence="1">The sequence shown here is derived from an EMBL/GenBank/DDBJ whole genome shotgun (WGS) entry which is preliminary data.</text>
</comment>
<reference evidence="1 2" key="1">
    <citation type="submission" date="2018-02" db="EMBL/GenBank/DDBJ databases">
        <title>Genome sequence of the basidiomycete white-rot fungus Phlebia centrifuga.</title>
        <authorList>
            <person name="Granchi Z."/>
            <person name="Peng M."/>
            <person name="de Vries R.P."/>
            <person name="Hilden K."/>
            <person name="Makela M.R."/>
            <person name="Grigoriev I."/>
            <person name="Riley R."/>
        </authorList>
    </citation>
    <scope>NUCLEOTIDE SEQUENCE [LARGE SCALE GENOMIC DNA]</scope>
    <source>
        <strain evidence="1 2">FBCC195</strain>
    </source>
</reference>
<evidence type="ECO:0000313" key="2">
    <source>
        <dbReference type="Proteomes" id="UP000186601"/>
    </source>
</evidence>
<accession>A0A2R6NNY0</accession>
<proteinExistence type="predicted"/>